<feature type="non-terminal residue" evidence="7">
    <location>
        <position position="1"/>
    </location>
</feature>
<keyword evidence="6" id="KW-1133">Transmembrane helix</keyword>
<evidence type="ECO:0000256" key="4">
    <source>
        <dbReference type="ARBA" id="ARBA00023136"/>
    </source>
</evidence>
<keyword evidence="2" id="KW-0479">Metal-binding</keyword>
<reference evidence="7" key="1">
    <citation type="journal article" date="2018" name="PLoS Negl. Trop. Dis.">
        <title>Sialome diversity of ticks revealed by RNAseq of single tick salivary glands.</title>
        <authorList>
            <person name="Perner J."/>
            <person name="Kropackova S."/>
            <person name="Kopacek P."/>
            <person name="Ribeiro J.M."/>
        </authorList>
    </citation>
    <scope>NUCLEOTIDE SEQUENCE</scope>
    <source>
        <strain evidence="7">Siblings of single egg batch collected in Ceske Budejovice</strain>
        <tissue evidence="7">Salivary glands</tissue>
    </source>
</reference>
<keyword evidence="7" id="KW-0269">Exonuclease</keyword>
<accession>A0A147BAU5</accession>
<dbReference type="AlphaFoldDB" id="A0A147BAU5"/>
<evidence type="ECO:0000256" key="5">
    <source>
        <dbReference type="ARBA" id="ARBA00023211"/>
    </source>
</evidence>
<feature type="transmembrane region" description="Helical" evidence="6">
    <location>
        <begin position="255"/>
        <end position="284"/>
    </location>
</feature>
<keyword evidence="6" id="KW-0812">Transmembrane</keyword>
<protein>
    <submittedName>
        <fullName evidence="7">Putative cell division control protein/ dna repair exonuclease</fullName>
    </submittedName>
</protein>
<organism evidence="7">
    <name type="scientific">Ixodes ricinus</name>
    <name type="common">Common tick</name>
    <name type="synonym">Acarus ricinus</name>
    <dbReference type="NCBI Taxonomy" id="34613"/>
    <lineage>
        <taxon>Eukaryota</taxon>
        <taxon>Metazoa</taxon>
        <taxon>Ecdysozoa</taxon>
        <taxon>Arthropoda</taxon>
        <taxon>Chelicerata</taxon>
        <taxon>Arachnida</taxon>
        <taxon>Acari</taxon>
        <taxon>Parasitiformes</taxon>
        <taxon>Ixodida</taxon>
        <taxon>Ixodoidea</taxon>
        <taxon>Ixodidae</taxon>
        <taxon>Ixodinae</taxon>
        <taxon>Ixodes</taxon>
    </lineage>
</organism>
<comment type="cofactor">
    <cofactor evidence="1">
        <name>Mn(2+)</name>
        <dbReference type="ChEBI" id="CHEBI:29035"/>
    </cofactor>
</comment>
<dbReference type="GO" id="GO:0051301">
    <property type="term" value="P:cell division"/>
    <property type="evidence" value="ECO:0007669"/>
    <property type="project" value="UniProtKB-KW"/>
</dbReference>
<evidence type="ECO:0000256" key="2">
    <source>
        <dbReference type="ARBA" id="ARBA00022723"/>
    </source>
</evidence>
<evidence type="ECO:0000256" key="3">
    <source>
        <dbReference type="ARBA" id="ARBA00022801"/>
    </source>
</evidence>
<dbReference type="GO" id="GO:0006506">
    <property type="term" value="P:GPI anchor biosynthetic process"/>
    <property type="evidence" value="ECO:0007669"/>
    <property type="project" value="InterPro"/>
</dbReference>
<dbReference type="GO" id="GO:0016020">
    <property type="term" value="C:membrane"/>
    <property type="evidence" value="ECO:0007669"/>
    <property type="project" value="GOC"/>
</dbReference>
<proteinExistence type="predicted"/>
<evidence type="ECO:0000256" key="6">
    <source>
        <dbReference type="SAM" id="Phobius"/>
    </source>
</evidence>
<keyword evidence="7" id="KW-0540">Nuclease</keyword>
<name>A0A147BAU5_IXORI</name>
<evidence type="ECO:0000256" key="1">
    <source>
        <dbReference type="ARBA" id="ARBA00001936"/>
    </source>
</evidence>
<dbReference type="GO" id="GO:0046872">
    <property type="term" value="F:metal ion binding"/>
    <property type="evidence" value="ECO:0007669"/>
    <property type="project" value="UniProtKB-KW"/>
</dbReference>
<evidence type="ECO:0000313" key="7">
    <source>
        <dbReference type="EMBL" id="JAR87874.1"/>
    </source>
</evidence>
<dbReference type="InterPro" id="IPR033308">
    <property type="entry name" value="PGAP5/Cdc1/Ted1"/>
</dbReference>
<dbReference type="PANTHER" id="PTHR13315:SF0">
    <property type="entry name" value="METALLOPHOSPHOESTERASE 1"/>
    <property type="match status" value="1"/>
</dbReference>
<sequence>WDRERFVRRTFADALTHVGPHAVLFLGDVYRSRGQPDARMGLHFADVFSLRRTYRGQEDAFGLPGVLKVHVLPGETDVGRDFGDPRTMAATRAFKAVFGNATAFRLKGKYDFYTADLLSRESPERNATAMLGTSPDGAVSVLLSHLPVLPMLSPRLNTTLARIQPSVVFSAHERSSVLVRAHKSDLTDFSSVINADSENGGLERAILIDQTYLELVVPPCSYGATLFPGYGVAVFSGDRLLDHGVLWTPMRTTHLWGYLLVLAYAGALLSFGCTTSSTLGALLWRPRRYRL</sequence>
<dbReference type="EMBL" id="GEGO01007530">
    <property type="protein sequence ID" value="JAR87874.1"/>
    <property type="molecule type" value="Transcribed_RNA"/>
</dbReference>
<dbReference type="InterPro" id="IPR029052">
    <property type="entry name" value="Metallo-depent_PP-like"/>
</dbReference>
<keyword evidence="7" id="KW-0132">Cell division</keyword>
<keyword evidence="7" id="KW-0131">Cell cycle</keyword>
<keyword evidence="5" id="KW-0464">Manganese</keyword>
<keyword evidence="4 6" id="KW-0472">Membrane</keyword>
<dbReference type="GO" id="GO:0004527">
    <property type="term" value="F:exonuclease activity"/>
    <property type="evidence" value="ECO:0007669"/>
    <property type="project" value="UniProtKB-KW"/>
</dbReference>
<keyword evidence="3" id="KW-0378">Hydrolase</keyword>
<dbReference type="PANTHER" id="PTHR13315">
    <property type="entry name" value="METALLO PHOSPHOESTERASE RELATED"/>
    <property type="match status" value="1"/>
</dbReference>
<dbReference type="SUPFAM" id="SSF56300">
    <property type="entry name" value="Metallo-dependent phosphatases"/>
    <property type="match status" value="1"/>
</dbReference>